<reference evidence="4 5" key="1">
    <citation type="submission" date="2018-08" db="EMBL/GenBank/DDBJ databases">
        <title>A genome reference for cultivated species of the human gut microbiota.</title>
        <authorList>
            <person name="Zou Y."/>
            <person name="Xue W."/>
            <person name="Luo G."/>
        </authorList>
    </citation>
    <scope>NUCLEOTIDE SEQUENCE [LARGE SCALE GENOMIC DNA]</scope>
    <source>
        <strain evidence="4 5">TF08-14</strain>
    </source>
</reference>
<dbReference type="SUPFAM" id="SSF143990">
    <property type="entry name" value="YbiA-like"/>
    <property type="match status" value="1"/>
</dbReference>
<name>A0A3E4QQW9_9ACTN</name>
<dbReference type="Gene3D" id="1.10.357.40">
    <property type="entry name" value="YbiA-like"/>
    <property type="match status" value="1"/>
</dbReference>
<gene>
    <name evidence="4" type="ORF">DXC81_07945</name>
</gene>
<evidence type="ECO:0000313" key="4">
    <source>
        <dbReference type="EMBL" id="RGL09522.1"/>
    </source>
</evidence>
<evidence type="ECO:0000256" key="1">
    <source>
        <dbReference type="ARBA" id="ARBA00000022"/>
    </source>
</evidence>
<dbReference type="InterPro" id="IPR037238">
    <property type="entry name" value="YbiA-like_sf"/>
</dbReference>
<dbReference type="Pfam" id="PF08719">
    <property type="entry name" value="NADAR"/>
    <property type="match status" value="1"/>
</dbReference>
<accession>A0A3E4QQW9</accession>
<comment type="caution">
    <text evidence="4">The sequence shown here is derived from an EMBL/GenBank/DDBJ whole genome shotgun (WGS) entry which is preliminary data.</text>
</comment>
<dbReference type="AlphaFoldDB" id="A0A3E4QQW9"/>
<proteinExistence type="predicted"/>
<dbReference type="InterPro" id="IPR012816">
    <property type="entry name" value="NADAR"/>
</dbReference>
<comment type="catalytic activity">
    <reaction evidence="1">
        <text>5-amino-6-(5-phospho-D-ribosylamino)uracil + H2O = 5,6-diaminouracil + D-ribose 5-phosphate</text>
        <dbReference type="Rhea" id="RHEA:55020"/>
        <dbReference type="ChEBI" id="CHEBI:15377"/>
        <dbReference type="ChEBI" id="CHEBI:46252"/>
        <dbReference type="ChEBI" id="CHEBI:58453"/>
        <dbReference type="ChEBI" id="CHEBI:78346"/>
    </reaction>
</comment>
<organism evidence="4 5">
    <name type="scientific">Collinsella tanakaei</name>
    <dbReference type="NCBI Taxonomy" id="626935"/>
    <lineage>
        <taxon>Bacteria</taxon>
        <taxon>Bacillati</taxon>
        <taxon>Actinomycetota</taxon>
        <taxon>Coriobacteriia</taxon>
        <taxon>Coriobacteriales</taxon>
        <taxon>Coriobacteriaceae</taxon>
        <taxon>Collinsella</taxon>
    </lineage>
</organism>
<dbReference type="Proteomes" id="UP000260943">
    <property type="component" value="Unassembled WGS sequence"/>
</dbReference>
<sequence length="161" mass="18595">MNEIICFHNPNEENGYLSNWYPSRFMVRGIVFSSMEQYMMYRKAMCFNDEEIATRILEIDDVGEIKRLGRLVANYSEHIWSGMRQIEVYEGLVAKFEQNPDLCAQLSETGNAMLAECAVKDRIWGIGLSMKDPARLDPALWRGQNLLGYALMLARKKICRA</sequence>
<evidence type="ECO:0000256" key="2">
    <source>
        <dbReference type="ARBA" id="ARBA00000751"/>
    </source>
</evidence>
<dbReference type="CDD" id="cd15457">
    <property type="entry name" value="NADAR"/>
    <property type="match status" value="1"/>
</dbReference>
<dbReference type="EMBL" id="QSRJ01000009">
    <property type="protein sequence ID" value="RGL09522.1"/>
    <property type="molecule type" value="Genomic_DNA"/>
</dbReference>
<dbReference type="RefSeq" id="WP_117679929.1">
    <property type="nucleotide sequence ID" value="NZ_JAQCWE010000001.1"/>
</dbReference>
<dbReference type="NCBIfam" id="TIGR02464">
    <property type="entry name" value="ribofla_fusion"/>
    <property type="match status" value="1"/>
</dbReference>
<protein>
    <submittedName>
        <fullName evidence="4">DUF1768 domain-containing protein</fullName>
    </submittedName>
</protein>
<comment type="catalytic activity">
    <reaction evidence="2">
        <text>2,5-diamino-6-hydroxy-4-(5-phosphoribosylamino)-pyrimidine + H2O = 2,5,6-triamino-4-hydroxypyrimidine + D-ribose 5-phosphate</text>
        <dbReference type="Rhea" id="RHEA:23436"/>
        <dbReference type="ChEBI" id="CHEBI:15377"/>
        <dbReference type="ChEBI" id="CHEBI:58614"/>
        <dbReference type="ChEBI" id="CHEBI:78346"/>
        <dbReference type="ChEBI" id="CHEBI:137796"/>
    </reaction>
</comment>
<evidence type="ECO:0000313" key="5">
    <source>
        <dbReference type="Proteomes" id="UP000260943"/>
    </source>
</evidence>
<evidence type="ECO:0000259" key="3">
    <source>
        <dbReference type="Pfam" id="PF08719"/>
    </source>
</evidence>
<feature type="domain" description="NADAR" evidence="3">
    <location>
        <begin position="7"/>
        <end position="158"/>
    </location>
</feature>